<comment type="caution">
    <text evidence="5">The sequence shown here is derived from an EMBL/GenBank/DDBJ whole genome shotgun (WGS) entry which is preliminary data.</text>
</comment>
<feature type="transmembrane region" description="Helical" evidence="3">
    <location>
        <begin position="84"/>
        <end position="108"/>
    </location>
</feature>
<feature type="region of interest" description="Disordered" evidence="2">
    <location>
        <begin position="183"/>
        <end position="227"/>
    </location>
</feature>
<dbReference type="EMBL" id="VLTL01000014">
    <property type="protein sequence ID" value="KAA0170286.1"/>
    <property type="molecule type" value="Genomic_DNA"/>
</dbReference>
<organism evidence="5 6">
    <name type="scientific">Cafeteria roenbergensis</name>
    <name type="common">Marine flagellate</name>
    <dbReference type="NCBI Taxonomy" id="33653"/>
    <lineage>
        <taxon>Eukaryota</taxon>
        <taxon>Sar</taxon>
        <taxon>Stramenopiles</taxon>
        <taxon>Bigyra</taxon>
        <taxon>Opalozoa</taxon>
        <taxon>Bicosoecida</taxon>
        <taxon>Cafeteriaceae</taxon>
        <taxon>Cafeteria</taxon>
    </lineage>
</organism>
<protein>
    <recommendedName>
        <fullName evidence="4">Response regulatory domain-containing protein</fullName>
    </recommendedName>
</protein>
<evidence type="ECO:0000256" key="3">
    <source>
        <dbReference type="SAM" id="Phobius"/>
    </source>
</evidence>
<feature type="transmembrane region" description="Helical" evidence="3">
    <location>
        <begin position="21"/>
        <end position="41"/>
    </location>
</feature>
<feature type="domain" description="Response regulatory" evidence="4">
    <location>
        <begin position="401"/>
        <end position="529"/>
    </location>
</feature>
<dbReference type="AlphaFoldDB" id="A0A5A8DXU3"/>
<feature type="region of interest" description="Disordered" evidence="2">
    <location>
        <begin position="411"/>
        <end position="447"/>
    </location>
</feature>
<keyword evidence="3" id="KW-0812">Transmembrane</keyword>
<dbReference type="SUPFAM" id="SSF52172">
    <property type="entry name" value="CheY-like"/>
    <property type="match status" value="1"/>
</dbReference>
<feature type="region of interest" description="Disordered" evidence="2">
    <location>
        <begin position="360"/>
        <end position="387"/>
    </location>
</feature>
<gene>
    <name evidence="5" type="ORF">FNF28_01514</name>
</gene>
<name>A0A5A8DXU3_CAFRO</name>
<keyword evidence="3" id="KW-0472">Membrane</keyword>
<evidence type="ECO:0000313" key="5">
    <source>
        <dbReference type="EMBL" id="KAA0170286.1"/>
    </source>
</evidence>
<evidence type="ECO:0000259" key="4">
    <source>
        <dbReference type="PROSITE" id="PS50110"/>
    </source>
</evidence>
<dbReference type="PROSITE" id="PS50110">
    <property type="entry name" value="RESPONSE_REGULATORY"/>
    <property type="match status" value="1"/>
</dbReference>
<evidence type="ECO:0000313" key="6">
    <source>
        <dbReference type="Proteomes" id="UP000324907"/>
    </source>
</evidence>
<feature type="compositionally biased region" description="Polar residues" evidence="2">
    <location>
        <begin position="411"/>
        <end position="423"/>
    </location>
</feature>
<proteinExistence type="predicted"/>
<dbReference type="GO" id="GO:0000160">
    <property type="term" value="P:phosphorelay signal transduction system"/>
    <property type="evidence" value="ECO:0007669"/>
    <property type="project" value="InterPro"/>
</dbReference>
<dbReference type="InterPro" id="IPR001789">
    <property type="entry name" value="Sig_transdc_resp-reg_receiver"/>
</dbReference>
<feature type="modified residue" description="4-aspartylphosphate" evidence="1">
    <location>
        <position position="464"/>
    </location>
</feature>
<feature type="transmembrane region" description="Helical" evidence="3">
    <location>
        <begin position="47"/>
        <end position="72"/>
    </location>
</feature>
<keyword evidence="3" id="KW-1133">Transmembrane helix</keyword>
<keyword evidence="1" id="KW-0597">Phosphoprotein</keyword>
<feature type="compositionally biased region" description="Low complexity" evidence="2">
    <location>
        <begin position="183"/>
        <end position="206"/>
    </location>
</feature>
<dbReference type="InterPro" id="IPR011006">
    <property type="entry name" value="CheY-like_superfamily"/>
</dbReference>
<evidence type="ECO:0000256" key="2">
    <source>
        <dbReference type="SAM" id="MobiDB-lite"/>
    </source>
</evidence>
<dbReference type="Proteomes" id="UP000324907">
    <property type="component" value="Unassembled WGS sequence"/>
</dbReference>
<accession>A0A5A8DXU3</accession>
<dbReference type="Gene3D" id="3.40.50.2300">
    <property type="match status" value="1"/>
</dbReference>
<feature type="compositionally biased region" description="Low complexity" evidence="2">
    <location>
        <begin position="434"/>
        <end position="447"/>
    </location>
</feature>
<sequence length="541" mass="54371">MASGVSGCLLREAGPLSTAHLVGQSVLVASFVLGAITVPTVSSAPPLLVPLLRILGASSALLAVALACDLALLAEQAGGGCGEALGWVVGVGVTAKLAAAAAVAAGAIQVRPAMARLAHKLSAFAANRNKQLLDAEMAAQEGVLGYFGHKCRNPLHVVENALEAVAEVGDRLREACAADEAAMPAGGRQHAVRQRAGARGASSASATPELSMAPRHGGLSPVDPWAHRGGPLPRPVVMDFCEDVASATAAVSAIRSLVDTLLDYGKLRAHGLKLTPRPVSVTALTDGSEVVPFLRQADEAARGLSHAADVGGPSSGSVADVFLISCLSGSHSRGDGMSPGQASPSELAAAAVAAAPRYSTKGLSPVPEQLSTQASPRDATEAVPAAPMTRRDVTAVASGAVVRAADAGNTAGSSVLSSMTSGGQEVRPAAATEATRSGTASPSAASGASAPVLVGAGIDLILMDIVMPQDGEFTALQLRSLGFDKPIVAATGTAAPQALERFVRKSGFDEVITKPFSRSDLEPIIARVRDGKLRSAGAGDP</sequence>
<evidence type="ECO:0000256" key="1">
    <source>
        <dbReference type="PROSITE-ProRule" id="PRU00169"/>
    </source>
</evidence>
<reference evidence="5 6" key="1">
    <citation type="submission" date="2019-07" db="EMBL/GenBank/DDBJ databases">
        <title>Genomes of Cafeteria roenbergensis.</title>
        <authorList>
            <person name="Fischer M.G."/>
            <person name="Hackl T."/>
            <person name="Roman M."/>
        </authorList>
    </citation>
    <scope>NUCLEOTIDE SEQUENCE [LARGE SCALE GENOMIC DNA]</scope>
    <source>
        <strain evidence="5 6">RCC970-E3</strain>
    </source>
</reference>